<dbReference type="PANTHER" id="PTHR43341:SF1">
    <property type="entry name" value="GENERAL AMINO-ACID PERMEASE GAP1"/>
    <property type="match status" value="1"/>
</dbReference>
<feature type="transmembrane region" description="Helical" evidence="8">
    <location>
        <begin position="193"/>
        <end position="210"/>
    </location>
</feature>
<dbReference type="Proteomes" id="UP001338582">
    <property type="component" value="Chromosome 3"/>
</dbReference>
<feature type="transmembrane region" description="Helical" evidence="8">
    <location>
        <begin position="82"/>
        <end position="100"/>
    </location>
</feature>
<organism evidence="10 11">
    <name type="scientific">Australozyma saopauloensis</name>
    <dbReference type="NCBI Taxonomy" id="291208"/>
    <lineage>
        <taxon>Eukaryota</taxon>
        <taxon>Fungi</taxon>
        <taxon>Dikarya</taxon>
        <taxon>Ascomycota</taxon>
        <taxon>Saccharomycotina</taxon>
        <taxon>Pichiomycetes</taxon>
        <taxon>Metschnikowiaceae</taxon>
        <taxon>Australozyma</taxon>
    </lineage>
</organism>
<comment type="similarity">
    <text evidence="2">Belongs to the amino acid-polyamine-organocation (APC) superfamily. YAT (TC 2.A.3.10) family.</text>
</comment>
<feature type="transmembrane region" description="Helical" evidence="8">
    <location>
        <begin position="216"/>
        <end position="242"/>
    </location>
</feature>
<dbReference type="KEGG" id="asau:88174056"/>
<dbReference type="Gene3D" id="1.20.1740.10">
    <property type="entry name" value="Amino acid/polyamine transporter I"/>
    <property type="match status" value="1"/>
</dbReference>
<comment type="subcellular location">
    <subcellularLocation>
        <location evidence="1">Membrane</location>
        <topology evidence="1">Multi-pass membrane protein</topology>
    </subcellularLocation>
</comment>
<dbReference type="InterPro" id="IPR004841">
    <property type="entry name" value="AA-permease/SLC12A_dom"/>
</dbReference>
<dbReference type="GO" id="GO:0015171">
    <property type="term" value="F:amino acid transmembrane transporter activity"/>
    <property type="evidence" value="ECO:0007669"/>
    <property type="project" value="UniProtKB-ARBA"/>
</dbReference>
<keyword evidence="4 8" id="KW-0812">Transmembrane</keyword>
<evidence type="ECO:0000256" key="2">
    <source>
        <dbReference type="ARBA" id="ARBA00006983"/>
    </source>
</evidence>
<evidence type="ECO:0000256" key="4">
    <source>
        <dbReference type="ARBA" id="ARBA00022692"/>
    </source>
</evidence>
<evidence type="ECO:0000313" key="11">
    <source>
        <dbReference type="Proteomes" id="UP001338582"/>
    </source>
</evidence>
<feature type="transmembrane region" description="Helical" evidence="8">
    <location>
        <begin position="165"/>
        <end position="186"/>
    </location>
</feature>
<feature type="transmembrane region" description="Helical" evidence="8">
    <location>
        <begin position="476"/>
        <end position="498"/>
    </location>
</feature>
<feature type="transmembrane region" description="Helical" evidence="8">
    <location>
        <begin position="404"/>
        <end position="423"/>
    </location>
</feature>
<evidence type="ECO:0000259" key="9">
    <source>
        <dbReference type="Pfam" id="PF00324"/>
    </source>
</evidence>
<reference evidence="10 11" key="1">
    <citation type="submission" date="2023-10" db="EMBL/GenBank/DDBJ databases">
        <title>Draft Genome Sequence of Candida saopaulonensis from a very Premature Infant with Sepsis.</title>
        <authorList>
            <person name="Ning Y."/>
            <person name="Dai R."/>
            <person name="Xiao M."/>
            <person name="Xu Y."/>
            <person name="Yan Q."/>
            <person name="Zhang L."/>
        </authorList>
    </citation>
    <scope>NUCLEOTIDE SEQUENCE [LARGE SCALE GENOMIC DNA]</scope>
    <source>
        <strain evidence="10 11">19XY460</strain>
    </source>
</reference>
<dbReference type="Pfam" id="PF00324">
    <property type="entry name" value="AA_permease"/>
    <property type="match status" value="1"/>
</dbReference>
<evidence type="ECO:0000256" key="3">
    <source>
        <dbReference type="ARBA" id="ARBA00022448"/>
    </source>
</evidence>
<dbReference type="PANTHER" id="PTHR43341">
    <property type="entry name" value="AMINO ACID PERMEASE"/>
    <property type="match status" value="1"/>
</dbReference>
<dbReference type="GeneID" id="88174056"/>
<evidence type="ECO:0000313" key="10">
    <source>
        <dbReference type="EMBL" id="WPK25667.1"/>
    </source>
</evidence>
<evidence type="ECO:0000256" key="8">
    <source>
        <dbReference type="SAM" id="Phobius"/>
    </source>
</evidence>
<keyword evidence="11" id="KW-1185">Reference proteome</keyword>
<evidence type="ECO:0000256" key="7">
    <source>
        <dbReference type="ARBA" id="ARBA00023136"/>
    </source>
</evidence>
<keyword evidence="5" id="KW-0029">Amino-acid transport</keyword>
<evidence type="ECO:0000256" key="6">
    <source>
        <dbReference type="ARBA" id="ARBA00022989"/>
    </source>
</evidence>
<feature type="transmembrane region" description="Helical" evidence="8">
    <location>
        <begin position="112"/>
        <end position="131"/>
    </location>
</feature>
<keyword evidence="7 8" id="KW-0472">Membrane</keyword>
<keyword evidence="6 8" id="KW-1133">Transmembrane helix</keyword>
<evidence type="ECO:0000256" key="5">
    <source>
        <dbReference type="ARBA" id="ARBA00022970"/>
    </source>
</evidence>
<gene>
    <name evidence="10" type="ORF">PUMCH_002992</name>
</gene>
<dbReference type="GO" id="GO:0016020">
    <property type="term" value="C:membrane"/>
    <property type="evidence" value="ECO:0007669"/>
    <property type="project" value="UniProtKB-SubCell"/>
</dbReference>
<feature type="transmembrane region" description="Helical" evidence="8">
    <location>
        <begin position="429"/>
        <end position="455"/>
    </location>
</feature>
<dbReference type="FunFam" id="1.20.1740.10:FF:000017">
    <property type="entry name" value="Amino acid permease"/>
    <property type="match status" value="1"/>
</dbReference>
<name>A0AAX4HAV8_9ASCO</name>
<evidence type="ECO:0000256" key="1">
    <source>
        <dbReference type="ARBA" id="ARBA00004141"/>
    </source>
</evidence>
<proteinExistence type="inferred from homology"/>
<dbReference type="EMBL" id="CP138896">
    <property type="protein sequence ID" value="WPK25667.1"/>
    <property type="molecule type" value="Genomic_DNA"/>
</dbReference>
<accession>A0AAX4HAV8</accession>
<feature type="domain" description="Amino acid permease/ SLC12A" evidence="9">
    <location>
        <begin position="86"/>
        <end position="534"/>
    </location>
</feature>
<protein>
    <recommendedName>
        <fullName evidence="9">Amino acid permease/ SLC12A domain-containing protein</fullName>
    </recommendedName>
</protein>
<sequence length="583" mass="63742">MEPISNSIEKLENSLTSDLRSIDSSTPPYVGAPVKANKWNRFVDSFRRPEHLESSDSDDLTSLERAVKKTADTQLQASISPITQAFIALGGCVGSGLLIVSGKALAAGGPAGILIGWAIVSSFLYCVMQALSELSSTFPVSGAFATYATRFIDPSFGFAAGWNYAIFWVVVMPLELVAASLSINFWQSDINSVVWIAIFYVLIIVLNLFGTAGFEYFELFCAFIKLVGIVGFDILAIVLICGGGKQGYIGAKYWHNPGPFAHGFKGVINVLITATYSLAGTELVSLTAAESKANPRIALPRAIKMVFYRIVIFYLFTLTLIGFLVASNTKQLTEASSAFASPFVVAIQLGGIKVLPSIFNVVVLVSLLSIGNSAIYGFSRTILSLAEQGLAPKILAYVDRRGRPLVGIAVSAFVGLLAFVSASPKQEQVFNWLVSLSALSTLFTWASCTIAHLRFRAAMSKQNRPLSELPYKSKTGVWGSYYATICLIVVLCLQFWVSLFPLGSKPKAEVFFQNYLGAIVFLVFYFGHKLYSRKFNTIVPLATMDLDTGRSELDFDKLNQELVEDREAFKALPLHKKIFRILF</sequence>
<feature type="transmembrane region" description="Helical" evidence="8">
    <location>
        <begin position="306"/>
        <end position="326"/>
    </location>
</feature>
<dbReference type="RefSeq" id="XP_062878049.1">
    <property type="nucleotide sequence ID" value="XM_063021979.1"/>
</dbReference>
<dbReference type="InterPro" id="IPR050524">
    <property type="entry name" value="APC_YAT"/>
</dbReference>
<dbReference type="AlphaFoldDB" id="A0AAX4HAV8"/>
<feature type="transmembrane region" description="Helical" evidence="8">
    <location>
        <begin position="510"/>
        <end position="527"/>
    </location>
</feature>
<keyword evidence="3" id="KW-0813">Transport</keyword>